<dbReference type="RefSeq" id="XP_062721801.1">
    <property type="nucleotide sequence ID" value="XM_062869413.1"/>
</dbReference>
<evidence type="ECO:0000256" key="1">
    <source>
        <dbReference type="SAM" id="MobiDB-lite"/>
    </source>
</evidence>
<feature type="compositionally biased region" description="Basic and acidic residues" evidence="1">
    <location>
        <begin position="251"/>
        <end position="262"/>
    </location>
</feature>
<accession>A0AAJ0GTT9</accession>
<organism evidence="2 3">
    <name type="scientific">Chaetomium strumarium</name>
    <dbReference type="NCBI Taxonomy" id="1170767"/>
    <lineage>
        <taxon>Eukaryota</taxon>
        <taxon>Fungi</taxon>
        <taxon>Dikarya</taxon>
        <taxon>Ascomycota</taxon>
        <taxon>Pezizomycotina</taxon>
        <taxon>Sordariomycetes</taxon>
        <taxon>Sordariomycetidae</taxon>
        <taxon>Sordariales</taxon>
        <taxon>Chaetomiaceae</taxon>
        <taxon>Chaetomium</taxon>
    </lineage>
</organism>
<dbReference type="AlphaFoldDB" id="A0AAJ0GTT9"/>
<feature type="compositionally biased region" description="Low complexity" evidence="1">
    <location>
        <begin position="160"/>
        <end position="192"/>
    </location>
</feature>
<sequence>MAQSPLSTPKRKRSEMLIDGIPTLDTTTQFTFDLSSSQEDGSASPRTRVAHRFRGLALGGESGANGPPAAVKTVDDDVAAGSRKRIRLPEVEMQDPDPPPPTSIPESQPSDLPVDQSSPGRRGRSPNSVRIAIDDAVVEQSETVANTGMDADARPPPQPRSQTRPRASRRAGTPPLSTTTKPKSKSKSTSPSRPAITDPLRASLTWHDDEITIYDPDDSDDDGAGINGIGFKPTPAIAYARTVRRRQQLAEYRKREEREARAKRSLNRRRGRGESPVPSALAMETAAGRKEGKAERRRVRFLESQVGRN</sequence>
<keyword evidence="3" id="KW-1185">Reference proteome</keyword>
<reference evidence="2" key="2">
    <citation type="submission" date="2023-06" db="EMBL/GenBank/DDBJ databases">
        <authorList>
            <consortium name="Lawrence Berkeley National Laboratory"/>
            <person name="Mondo S.J."/>
            <person name="Hensen N."/>
            <person name="Bonometti L."/>
            <person name="Westerberg I."/>
            <person name="Brannstrom I.O."/>
            <person name="Guillou S."/>
            <person name="Cros-Aarteil S."/>
            <person name="Calhoun S."/>
            <person name="Haridas S."/>
            <person name="Kuo A."/>
            <person name="Pangilinan J."/>
            <person name="Riley R."/>
            <person name="Labutti K."/>
            <person name="Andreopoulos B."/>
            <person name="Lipzen A."/>
            <person name="Chen C."/>
            <person name="Yanf M."/>
            <person name="Daum C."/>
            <person name="Ng V."/>
            <person name="Clum A."/>
            <person name="Steindorff A."/>
            <person name="Ohm R."/>
            <person name="Martin F."/>
            <person name="Silar P."/>
            <person name="Natvig D."/>
            <person name="Lalanne C."/>
            <person name="Gautier V."/>
            <person name="Ament-Velasquez S.L."/>
            <person name="Kruys A."/>
            <person name="Hutchinson M.I."/>
            <person name="Powell A.J."/>
            <person name="Barry K."/>
            <person name="Miller A.N."/>
            <person name="Grigoriev I.V."/>
            <person name="Debuchy R."/>
            <person name="Gladieux P."/>
            <person name="Thoren M.H."/>
            <person name="Johannesson H."/>
        </authorList>
    </citation>
    <scope>NUCLEOTIDE SEQUENCE</scope>
    <source>
        <strain evidence="2">CBS 333.67</strain>
    </source>
</reference>
<feature type="region of interest" description="Disordered" evidence="1">
    <location>
        <begin position="250"/>
        <end position="309"/>
    </location>
</feature>
<protein>
    <submittedName>
        <fullName evidence="2">Uncharacterized protein</fullName>
    </submittedName>
</protein>
<feature type="compositionally biased region" description="Acidic residues" evidence="1">
    <location>
        <begin position="211"/>
        <end position="223"/>
    </location>
</feature>
<dbReference type="EMBL" id="JAUDZG010000004">
    <property type="protein sequence ID" value="KAK3306021.1"/>
    <property type="molecule type" value="Genomic_DNA"/>
</dbReference>
<feature type="compositionally biased region" description="Low complexity" evidence="1">
    <location>
        <begin position="23"/>
        <end position="38"/>
    </location>
</feature>
<evidence type="ECO:0000313" key="2">
    <source>
        <dbReference type="EMBL" id="KAK3306021.1"/>
    </source>
</evidence>
<dbReference type="Proteomes" id="UP001273166">
    <property type="component" value="Unassembled WGS sequence"/>
</dbReference>
<gene>
    <name evidence="2" type="ORF">B0T15DRAFT_534092</name>
</gene>
<evidence type="ECO:0000313" key="3">
    <source>
        <dbReference type="Proteomes" id="UP001273166"/>
    </source>
</evidence>
<feature type="region of interest" description="Disordered" evidence="1">
    <location>
        <begin position="1"/>
        <end position="232"/>
    </location>
</feature>
<proteinExistence type="predicted"/>
<name>A0AAJ0GTT9_9PEZI</name>
<comment type="caution">
    <text evidence="2">The sequence shown here is derived from an EMBL/GenBank/DDBJ whole genome shotgun (WGS) entry which is preliminary data.</text>
</comment>
<dbReference type="GeneID" id="87888242"/>
<reference evidence="2" key="1">
    <citation type="journal article" date="2023" name="Mol. Phylogenet. Evol.">
        <title>Genome-scale phylogeny and comparative genomics of the fungal order Sordariales.</title>
        <authorList>
            <person name="Hensen N."/>
            <person name="Bonometti L."/>
            <person name="Westerberg I."/>
            <person name="Brannstrom I.O."/>
            <person name="Guillou S."/>
            <person name="Cros-Aarteil S."/>
            <person name="Calhoun S."/>
            <person name="Haridas S."/>
            <person name="Kuo A."/>
            <person name="Mondo S."/>
            <person name="Pangilinan J."/>
            <person name="Riley R."/>
            <person name="LaButti K."/>
            <person name="Andreopoulos B."/>
            <person name="Lipzen A."/>
            <person name="Chen C."/>
            <person name="Yan M."/>
            <person name="Daum C."/>
            <person name="Ng V."/>
            <person name="Clum A."/>
            <person name="Steindorff A."/>
            <person name="Ohm R.A."/>
            <person name="Martin F."/>
            <person name="Silar P."/>
            <person name="Natvig D.O."/>
            <person name="Lalanne C."/>
            <person name="Gautier V."/>
            <person name="Ament-Velasquez S.L."/>
            <person name="Kruys A."/>
            <person name="Hutchinson M.I."/>
            <person name="Powell A.J."/>
            <person name="Barry K."/>
            <person name="Miller A.N."/>
            <person name="Grigoriev I.V."/>
            <person name="Debuchy R."/>
            <person name="Gladieux P."/>
            <person name="Hiltunen Thoren M."/>
            <person name="Johannesson H."/>
        </authorList>
    </citation>
    <scope>NUCLEOTIDE SEQUENCE</scope>
    <source>
        <strain evidence="2">CBS 333.67</strain>
    </source>
</reference>